<dbReference type="EMBL" id="CP025096">
    <property type="protein sequence ID" value="AUD04289.1"/>
    <property type="molecule type" value="Genomic_DNA"/>
</dbReference>
<evidence type="ECO:0000313" key="3">
    <source>
        <dbReference type="Proteomes" id="UP000232883"/>
    </source>
</evidence>
<keyword evidence="1" id="KW-0732">Signal</keyword>
<proteinExistence type="predicted"/>
<protein>
    <submittedName>
        <fullName evidence="2">Uncharacterized protein</fullName>
    </submittedName>
</protein>
<dbReference type="OrthoDB" id="963096at2"/>
<feature type="signal peptide" evidence="1">
    <location>
        <begin position="1"/>
        <end position="19"/>
    </location>
</feature>
<sequence>MKINALFAALLLVVITCRAANAQSATASGDSLTTIAGKWAGTFDGASSGKFELVINQDSNRKLSGQVIMLADDGNRYPADLKTVAWENGKLSASYVDGDGAEVKFSGNYAKPALKGTWKSEDGQASGTWQASR</sequence>
<evidence type="ECO:0000256" key="1">
    <source>
        <dbReference type="SAM" id="SignalP"/>
    </source>
</evidence>
<dbReference type="Proteomes" id="UP000232883">
    <property type="component" value="Chromosome"/>
</dbReference>
<dbReference type="KEGG" id="spir:CWM47_22060"/>
<feature type="chain" id="PRO_5014810803" evidence="1">
    <location>
        <begin position="20"/>
        <end position="133"/>
    </location>
</feature>
<dbReference type="RefSeq" id="WP_100990355.1">
    <property type="nucleotide sequence ID" value="NZ_CP025096.1"/>
</dbReference>
<reference evidence="2 3" key="1">
    <citation type="submission" date="2017-11" db="EMBL/GenBank/DDBJ databases">
        <title>Taxonomic description and genome sequences of Spirosoma HA7 sp. nov., isolated from pollen microhabitat of Corylus avellana.</title>
        <authorList>
            <person name="Ambika Manirajan B."/>
            <person name="Suarez C."/>
            <person name="Ratering S."/>
            <person name="Geissler-Plaum R."/>
            <person name="Cardinale M."/>
            <person name="Sylvia S."/>
        </authorList>
    </citation>
    <scope>NUCLEOTIDE SEQUENCE [LARGE SCALE GENOMIC DNA]</scope>
    <source>
        <strain evidence="2 3">HA7</strain>
    </source>
</reference>
<keyword evidence="3" id="KW-1185">Reference proteome</keyword>
<organism evidence="2 3">
    <name type="scientific">Spirosoma pollinicola</name>
    <dbReference type="NCBI Taxonomy" id="2057025"/>
    <lineage>
        <taxon>Bacteria</taxon>
        <taxon>Pseudomonadati</taxon>
        <taxon>Bacteroidota</taxon>
        <taxon>Cytophagia</taxon>
        <taxon>Cytophagales</taxon>
        <taxon>Cytophagaceae</taxon>
        <taxon>Spirosoma</taxon>
    </lineage>
</organism>
<accession>A0A2K8Z374</accession>
<gene>
    <name evidence="2" type="ORF">CWM47_22060</name>
</gene>
<evidence type="ECO:0000313" key="2">
    <source>
        <dbReference type="EMBL" id="AUD04289.1"/>
    </source>
</evidence>
<dbReference type="AlphaFoldDB" id="A0A2K8Z374"/>
<name>A0A2K8Z374_9BACT</name>